<reference evidence="12" key="1">
    <citation type="journal article" date="2016" name="Genome Announc.">
        <title>Draft Genome Sequences of Five Rapidly Growing Mycobacterium Species, M. thermoresistibile, M. fortuitum subsp. acetamidolyticum, M. canariasense, M. brisbanense, and M. novocastrense.</title>
        <authorList>
            <person name="Katahira K."/>
            <person name="Ogura Y."/>
            <person name="Gotoh Y."/>
            <person name="Hayashi T."/>
        </authorList>
    </citation>
    <scope>NUCLEOTIDE SEQUENCE [LARGE SCALE GENOMIC DNA]</scope>
    <source>
        <strain evidence="12">JCM15298</strain>
    </source>
</reference>
<dbReference type="NCBIfam" id="NF006629">
    <property type="entry name" value="PRK09198.1"/>
    <property type="match status" value="1"/>
</dbReference>
<dbReference type="RefSeq" id="WP_084395071.1">
    <property type="nucleotide sequence ID" value="NZ_BCSY01000035.1"/>
</dbReference>
<dbReference type="GO" id="GO:0009435">
    <property type="term" value="P:NAD+ biosynthetic process"/>
    <property type="evidence" value="ECO:0007669"/>
    <property type="project" value="InterPro"/>
</dbReference>
<dbReference type="PIRSF" id="PIRSF005943">
    <property type="entry name" value="NMPRT"/>
    <property type="match status" value="1"/>
</dbReference>
<evidence type="ECO:0000313" key="12">
    <source>
        <dbReference type="Proteomes" id="UP000069443"/>
    </source>
</evidence>
<dbReference type="GO" id="GO:0047280">
    <property type="term" value="F:nicotinamide phosphoribosyltransferase activity"/>
    <property type="evidence" value="ECO:0007669"/>
    <property type="project" value="UniProtKB-EC"/>
</dbReference>
<keyword evidence="4 11" id="KW-0808">Transferase</keyword>
<dbReference type="PANTHER" id="PTHR43816">
    <property type="entry name" value="NICOTINAMIDE PHOSPHORIBOSYLTRANSFERASE"/>
    <property type="match status" value="1"/>
</dbReference>
<comment type="pathway">
    <text evidence="5">Cofactor biosynthesis; NAD(+) biosynthesis; nicotinamide D-ribonucleotide from 5-phospho-alpha-D-ribose 1-diphosphate and nicotinamide: step 1/1.</text>
</comment>
<evidence type="ECO:0000256" key="8">
    <source>
        <dbReference type="ARBA" id="ARBA00047835"/>
    </source>
</evidence>
<dbReference type="InterPro" id="IPR016471">
    <property type="entry name" value="Nicotinamide_PRibTrfase"/>
</dbReference>
<keyword evidence="12" id="KW-1185">Reference proteome</keyword>
<comment type="similarity">
    <text evidence="1">Belongs to the NAPRTase family.</text>
</comment>
<dbReference type="SUPFAM" id="SSF51690">
    <property type="entry name" value="Nicotinate/Quinolinate PRTase C-terminal domain-like"/>
    <property type="match status" value="1"/>
</dbReference>
<sequence>MTYIPADYTAETRAALAVLMDTDAYKLDHRRQYKTGTQFVYSNLTARSSRIPDLDWTVFFGLQAYLLDLAERWDRFFTGDIDAVCRAYEERVTDIVGPNGVGSEHIRELHGYGRLPLRFRALPEGTVTPIGIPYLTVENTDERFFWLTNYIETDMSAALWQPITSATIAWRNRCLLDERALASGVDTAAVDWQGHDFSARGMAGMAAAAASGAAHLLSFTGTDSLSALGWIDRFYPGSPAGTIIGGSVPATEHSVMTAGGRDGELATFERLLDLYPTGIVSVVSDSFDLFQVLTEFLPQLKDKIMARDGKLVIRPDSGDPELILCGDPAAAAGSPQRKGVINLLAETFGTTGPNAAGFKELDPHVGAIYGDSITTERADSITANLMRQGYASTVPVFGFGSFTYQFVTRDTFSLAVKATWVQVDGQGRDIFKDPATGAGKRSAKGRLAVLGGMDGSMALVQQATTDQEASSRLCTVFDDGRFLGTPRALTGVRAQLRESWDLWVNTAVRRGAA</sequence>
<evidence type="ECO:0000256" key="2">
    <source>
        <dbReference type="ARBA" id="ARBA00022642"/>
    </source>
</evidence>
<dbReference type="OrthoDB" id="394882at2"/>
<feature type="domain" description="Nicotinamide phosphoribosyltransferase N-terminal" evidence="10">
    <location>
        <begin position="18"/>
        <end position="68"/>
    </location>
</feature>
<evidence type="ECO:0000259" key="10">
    <source>
        <dbReference type="Pfam" id="PF18127"/>
    </source>
</evidence>
<dbReference type="Pfam" id="PF18127">
    <property type="entry name" value="NAMPT_N"/>
    <property type="match status" value="1"/>
</dbReference>
<feature type="domain" description="Nicotinate/nicotinamide phosphoribosyltransferase" evidence="9">
    <location>
        <begin position="194"/>
        <end position="480"/>
    </location>
</feature>
<dbReference type="InterPro" id="IPR036068">
    <property type="entry name" value="Nicotinate_pribotase-like_C"/>
</dbReference>
<dbReference type="Pfam" id="PF04095">
    <property type="entry name" value="NAPRTase"/>
    <property type="match status" value="1"/>
</dbReference>
<dbReference type="InterPro" id="IPR041529">
    <property type="entry name" value="DUF5598"/>
</dbReference>
<evidence type="ECO:0000313" key="11">
    <source>
        <dbReference type="EMBL" id="GAS94910.1"/>
    </source>
</evidence>
<dbReference type="AlphaFoldDB" id="A0A117I9K3"/>
<organism evidence="11 12">
    <name type="scientific">Mycolicibacterium canariasense</name>
    <name type="common">Mycobacterium canariasense</name>
    <dbReference type="NCBI Taxonomy" id="228230"/>
    <lineage>
        <taxon>Bacteria</taxon>
        <taxon>Bacillati</taxon>
        <taxon>Actinomycetota</taxon>
        <taxon>Actinomycetes</taxon>
        <taxon>Mycobacteriales</taxon>
        <taxon>Mycobacteriaceae</taxon>
        <taxon>Mycolicibacterium</taxon>
    </lineage>
</organism>
<evidence type="ECO:0000256" key="4">
    <source>
        <dbReference type="ARBA" id="ARBA00022679"/>
    </source>
</evidence>
<dbReference type="InterPro" id="IPR041525">
    <property type="entry name" value="N/Namide_PRibTrfase"/>
</dbReference>
<reference evidence="12" key="2">
    <citation type="submission" date="2016-02" db="EMBL/GenBank/DDBJ databases">
        <title>Draft genome sequence of five rapidly growing Mycobacterium species.</title>
        <authorList>
            <person name="Katahira K."/>
            <person name="Gotou Y."/>
            <person name="Iida K."/>
            <person name="Ogura Y."/>
            <person name="Hayashi T."/>
        </authorList>
    </citation>
    <scope>NUCLEOTIDE SEQUENCE [LARGE SCALE GENOMIC DNA]</scope>
    <source>
        <strain evidence="12">JCM15298</strain>
    </source>
</reference>
<dbReference type="PANTHER" id="PTHR43816:SF1">
    <property type="entry name" value="NICOTINAMIDE PHOSPHORIBOSYLTRANSFERASE"/>
    <property type="match status" value="1"/>
</dbReference>
<gene>
    <name evidence="11" type="primary">nadV</name>
    <name evidence="11" type="ORF">RMCC_1876</name>
</gene>
<protein>
    <recommendedName>
        <fullName evidence="7">Nicotinamide phosphoribosyltransferase</fullName>
        <ecNumber evidence="6">2.4.2.12</ecNumber>
    </recommendedName>
</protein>
<evidence type="ECO:0000256" key="3">
    <source>
        <dbReference type="ARBA" id="ARBA00022676"/>
    </source>
</evidence>
<dbReference type="EMBL" id="BCSY01000035">
    <property type="protein sequence ID" value="GAS94910.1"/>
    <property type="molecule type" value="Genomic_DNA"/>
</dbReference>
<keyword evidence="2" id="KW-0662">Pyridine nucleotide biosynthesis</keyword>
<evidence type="ECO:0000256" key="6">
    <source>
        <dbReference type="ARBA" id="ARBA00035024"/>
    </source>
</evidence>
<dbReference type="InterPro" id="IPR013785">
    <property type="entry name" value="Aldolase_TIM"/>
</dbReference>
<proteinExistence type="inferred from homology"/>
<evidence type="ECO:0000256" key="1">
    <source>
        <dbReference type="ARBA" id="ARBA00010897"/>
    </source>
</evidence>
<keyword evidence="3" id="KW-0328">Glycosyltransferase</keyword>
<comment type="catalytic activity">
    <reaction evidence="8">
        <text>beta-nicotinamide D-ribonucleotide + diphosphate = 5-phospho-alpha-D-ribose 1-diphosphate + nicotinamide + H(+)</text>
        <dbReference type="Rhea" id="RHEA:16149"/>
        <dbReference type="ChEBI" id="CHEBI:14649"/>
        <dbReference type="ChEBI" id="CHEBI:15378"/>
        <dbReference type="ChEBI" id="CHEBI:17154"/>
        <dbReference type="ChEBI" id="CHEBI:33019"/>
        <dbReference type="ChEBI" id="CHEBI:58017"/>
        <dbReference type="EC" id="2.4.2.12"/>
    </reaction>
    <physiologicalReaction direction="right-to-left" evidence="8">
        <dbReference type="Rhea" id="RHEA:16151"/>
    </physiologicalReaction>
</comment>
<name>A0A117I9K3_MYCCR</name>
<comment type="caution">
    <text evidence="11">The sequence shown here is derived from an EMBL/GenBank/DDBJ whole genome shotgun (WGS) entry which is preliminary data.</text>
</comment>
<evidence type="ECO:0000259" key="9">
    <source>
        <dbReference type="Pfam" id="PF04095"/>
    </source>
</evidence>
<accession>A0A117I9K3</accession>
<dbReference type="STRING" id="228230.RMCC_1876"/>
<dbReference type="Gene3D" id="3.20.20.70">
    <property type="entry name" value="Aldolase class I"/>
    <property type="match status" value="1"/>
</dbReference>
<dbReference type="Proteomes" id="UP000069443">
    <property type="component" value="Unassembled WGS sequence"/>
</dbReference>
<dbReference type="EC" id="2.4.2.12" evidence="6"/>
<evidence type="ECO:0000256" key="5">
    <source>
        <dbReference type="ARBA" id="ARBA00035007"/>
    </source>
</evidence>
<evidence type="ECO:0000256" key="7">
    <source>
        <dbReference type="ARBA" id="ARBA00035036"/>
    </source>
</evidence>